<dbReference type="Gene3D" id="3.40.190.10">
    <property type="entry name" value="Periplasmic binding protein-like II"/>
    <property type="match status" value="1"/>
</dbReference>
<proteinExistence type="predicted"/>
<dbReference type="InterPro" id="IPR050490">
    <property type="entry name" value="Bact_solute-bd_prot1"/>
</dbReference>
<protein>
    <submittedName>
        <fullName evidence="1">Extracellular solute-binding protein</fullName>
    </submittedName>
</protein>
<dbReference type="PANTHER" id="PTHR43649:SF12">
    <property type="entry name" value="DIACETYLCHITOBIOSE BINDING PROTEIN DASA"/>
    <property type="match status" value="1"/>
</dbReference>
<dbReference type="SUPFAM" id="SSF53850">
    <property type="entry name" value="Periplasmic binding protein-like II"/>
    <property type="match status" value="1"/>
</dbReference>
<keyword evidence="2" id="KW-1185">Reference proteome</keyword>
<evidence type="ECO:0000313" key="1">
    <source>
        <dbReference type="EMBL" id="THG33282.1"/>
    </source>
</evidence>
<dbReference type="Proteomes" id="UP000309133">
    <property type="component" value="Unassembled WGS sequence"/>
</dbReference>
<evidence type="ECO:0000313" key="2">
    <source>
        <dbReference type="Proteomes" id="UP000309133"/>
    </source>
</evidence>
<gene>
    <name evidence="1" type="ORF">E6C64_02720</name>
</gene>
<organism evidence="1 2">
    <name type="scientific">Naasia lichenicola</name>
    <dbReference type="NCBI Taxonomy" id="2565933"/>
    <lineage>
        <taxon>Bacteria</taxon>
        <taxon>Bacillati</taxon>
        <taxon>Actinomycetota</taxon>
        <taxon>Actinomycetes</taxon>
        <taxon>Micrococcales</taxon>
        <taxon>Microbacteriaceae</taxon>
        <taxon>Naasia</taxon>
    </lineage>
</organism>
<dbReference type="EMBL" id="SSSM01000001">
    <property type="protein sequence ID" value="THG33282.1"/>
    <property type="molecule type" value="Genomic_DNA"/>
</dbReference>
<reference evidence="1 2" key="1">
    <citation type="submission" date="2019-04" db="EMBL/GenBank/DDBJ databases">
        <authorList>
            <person name="Jiang L."/>
        </authorList>
    </citation>
    <scope>NUCLEOTIDE SEQUENCE [LARGE SCALE GENOMIC DNA]</scope>
    <source>
        <strain evidence="1 2">YIM 131853</strain>
    </source>
</reference>
<comment type="caution">
    <text evidence="1">The sequence shown here is derived from an EMBL/GenBank/DDBJ whole genome shotgun (WGS) entry which is preliminary data.</text>
</comment>
<name>A0A4S4FTJ0_9MICO</name>
<dbReference type="InterPro" id="IPR006059">
    <property type="entry name" value="SBP"/>
</dbReference>
<dbReference type="Pfam" id="PF01547">
    <property type="entry name" value="SBP_bac_1"/>
    <property type="match status" value="1"/>
</dbReference>
<accession>A0A4S4FTJ0</accession>
<sequence length="463" mass="48797">MSSSLATSHHLITAPLHPSQGDTVKLTRALAGASILALAATLAACSSDSGGEATADCPDGVTTLTLLRAENNPPKDEFIAQWEKANSCYKIAVDEVPFDQLATKTQLIGSEDGGPDILEVDGPNTQTFAAAGLLLPIDDYLPDGYADEAVAASVAELSYDGKTYSTGMAQTTLGLYYNKTMLDGLGIIPPTTLDDAWTWDEALKVMQQCQVGDAENPDVFGLAPSAFGNGTAGNAYRDMVILRSAGDPTAAKGSSAYNTYWAIAPEGDTVDGYLNTPEAISAAKVYQSMYQGSTKVTSNEGLPNAFADGKACFDLQTSYLAGNLAATPPDFEWGITPVPYITTPIVHTGDVVLAVSSKTEHPEAAAKFAIDLGIGEEGLAWVASNKSFPSITTTDSQFDYLKDPPLSILNDELVEWGQPRPPSTHFVEYDQLVSEGLRDIAFGADPASALNDTVSKVDDALAR</sequence>
<dbReference type="AlphaFoldDB" id="A0A4S4FTJ0"/>
<dbReference type="PANTHER" id="PTHR43649">
    <property type="entry name" value="ARABINOSE-BINDING PROTEIN-RELATED"/>
    <property type="match status" value="1"/>
</dbReference>